<keyword evidence="2" id="KW-0575">Peroxidase</keyword>
<dbReference type="SUPFAM" id="SSF69118">
    <property type="entry name" value="AhpD-like"/>
    <property type="match status" value="1"/>
</dbReference>
<gene>
    <name evidence="2" type="ORF">GGD41_001467</name>
</gene>
<comment type="caution">
    <text evidence="2">The sequence shown here is derived from an EMBL/GenBank/DDBJ whole genome shotgun (WGS) entry which is preliminary data.</text>
</comment>
<dbReference type="GO" id="GO:0051920">
    <property type="term" value="F:peroxiredoxin activity"/>
    <property type="evidence" value="ECO:0007669"/>
    <property type="project" value="InterPro"/>
</dbReference>
<organism evidence="2 3">
    <name type="scientific">Paraburkholderia bryophila</name>
    <dbReference type="NCBI Taxonomy" id="420952"/>
    <lineage>
        <taxon>Bacteria</taxon>
        <taxon>Pseudomonadati</taxon>
        <taxon>Pseudomonadota</taxon>
        <taxon>Betaproteobacteria</taxon>
        <taxon>Burkholderiales</taxon>
        <taxon>Burkholderiaceae</taxon>
        <taxon>Paraburkholderia</taxon>
    </lineage>
</organism>
<dbReference type="RefSeq" id="WP_179709438.1">
    <property type="nucleotide sequence ID" value="NZ_JACCAU010000001.1"/>
</dbReference>
<evidence type="ECO:0000313" key="3">
    <source>
        <dbReference type="Proteomes" id="UP000572540"/>
    </source>
</evidence>
<dbReference type="Proteomes" id="UP000572540">
    <property type="component" value="Unassembled WGS sequence"/>
</dbReference>
<evidence type="ECO:0000313" key="2">
    <source>
        <dbReference type="EMBL" id="NYH14239.1"/>
    </source>
</evidence>
<accession>A0A7Z0AY72</accession>
<dbReference type="Pfam" id="PF02627">
    <property type="entry name" value="CMD"/>
    <property type="match status" value="1"/>
</dbReference>
<proteinExistence type="predicted"/>
<sequence length="194" mass="21402">MNQISMPRLQHDATSWQTRTKTVRSYDERGVRTLYASWASYQDFTRLMANAAASPNTPCFDATNTLDECLIALLDLRASQINGCLLCVQHFLCRARKAGVPAAKAENIGAWRCAGMFSPCEKAVLSWAEHLAAMVRQSVPDAVWPGLQGYFSAMQIAALFMYWRCSELWSGDGVLRSCTGSMPVRVGRALGSPV</sequence>
<dbReference type="InterPro" id="IPR029032">
    <property type="entry name" value="AhpD-like"/>
</dbReference>
<name>A0A7Z0AY72_9BURK</name>
<protein>
    <submittedName>
        <fullName evidence="2">AhpD family alkylhydroperoxidase</fullName>
    </submittedName>
</protein>
<dbReference type="InterPro" id="IPR003779">
    <property type="entry name" value="CMD-like"/>
</dbReference>
<dbReference type="Gene3D" id="1.20.1290.10">
    <property type="entry name" value="AhpD-like"/>
    <property type="match status" value="1"/>
</dbReference>
<dbReference type="AlphaFoldDB" id="A0A7Z0AY72"/>
<evidence type="ECO:0000259" key="1">
    <source>
        <dbReference type="Pfam" id="PF02627"/>
    </source>
</evidence>
<dbReference type="PANTHER" id="PTHR34846:SF7">
    <property type="entry name" value="BLL7811 PROTEIN"/>
    <property type="match status" value="1"/>
</dbReference>
<keyword evidence="2" id="KW-0560">Oxidoreductase</keyword>
<dbReference type="PANTHER" id="PTHR34846">
    <property type="entry name" value="4-CARBOXYMUCONOLACTONE DECARBOXYLASE FAMILY PROTEIN (AFU_ORTHOLOGUE AFUA_6G11590)"/>
    <property type="match status" value="1"/>
</dbReference>
<dbReference type="EMBL" id="JACCAU010000001">
    <property type="protein sequence ID" value="NYH14239.1"/>
    <property type="molecule type" value="Genomic_DNA"/>
</dbReference>
<reference evidence="2 3" key="1">
    <citation type="submission" date="2020-07" db="EMBL/GenBank/DDBJ databases">
        <title>Exploring microbial biodiversity for novel pathways involved in the catabolism of aromatic compounds derived from lignin.</title>
        <authorList>
            <person name="Elkins J."/>
        </authorList>
    </citation>
    <scope>NUCLEOTIDE SEQUENCE [LARGE SCALE GENOMIC DNA]</scope>
    <source>
        <strain evidence="2 3">H2C3B</strain>
    </source>
</reference>
<feature type="domain" description="Carboxymuconolactone decarboxylase-like" evidence="1">
    <location>
        <begin position="64"/>
        <end position="129"/>
    </location>
</feature>